<proteinExistence type="predicted"/>
<organism evidence="2">
    <name type="scientific">Ananas comosus var. bracteatus</name>
    <name type="common">red pineapple</name>
    <dbReference type="NCBI Taxonomy" id="296719"/>
    <lineage>
        <taxon>Eukaryota</taxon>
        <taxon>Viridiplantae</taxon>
        <taxon>Streptophyta</taxon>
        <taxon>Embryophyta</taxon>
        <taxon>Tracheophyta</taxon>
        <taxon>Spermatophyta</taxon>
        <taxon>Magnoliopsida</taxon>
        <taxon>Liliopsida</taxon>
        <taxon>Poales</taxon>
        <taxon>Bromeliaceae</taxon>
        <taxon>Bromelioideae</taxon>
        <taxon>Ananas</taxon>
    </lineage>
</organism>
<reference evidence="2" key="1">
    <citation type="submission" date="2020-07" db="EMBL/GenBank/DDBJ databases">
        <authorList>
            <person name="Lin J."/>
        </authorList>
    </citation>
    <scope>NUCLEOTIDE SEQUENCE</scope>
</reference>
<sequence length="103" mass="11913">MRAPSTVAGIAPKGEHGLRHVETWLLCNFVRRGCCWQQVWAEDNLRIDCPRPRTFAKTGNAFSERFLAKSADRTRFRFGILRRYLGIICFIAEPCWLVTRIVS</sequence>
<accession>A0A6V7QCF9</accession>
<keyword evidence="1" id="KW-1133">Transmembrane helix</keyword>
<gene>
    <name evidence="2" type="ORF">CB5_LOCUS23872</name>
</gene>
<keyword evidence="1" id="KW-0812">Transmembrane</keyword>
<keyword evidence="1" id="KW-0472">Membrane</keyword>
<dbReference type="EMBL" id="LR862135">
    <property type="protein sequence ID" value="CAD1840661.1"/>
    <property type="molecule type" value="Genomic_DNA"/>
</dbReference>
<protein>
    <submittedName>
        <fullName evidence="2">Uncharacterized protein</fullName>
    </submittedName>
</protein>
<dbReference type="AlphaFoldDB" id="A0A6V7QCF9"/>
<evidence type="ECO:0000256" key="1">
    <source>
        <dbReference type="SAM" id="Phobius"/>
    </source>
</evidence>
<name>A0A6V7QCF9_ANACO</name>
<feature type="transmembrane region" description="Helical" evidence="1">
    <location>
        <begin position="84"/>
        <end position="102"/>
    </location>
</feature>
<evidence type="ECO:0000313" key="2">
    <source>
        <dbReference type="EMBL" id="CAD1840661.1"/>
    </source>
</evidence>